<protein>
    <recommendedName>
        <fullName evidence="1">Reverse transcriptase domain-containing protein</fullName>
    </recommendedName>
</protein>
<sequence>MYADDLCFVSSSQEGLQQLMYNLNESCCTYGLKINVKKTEVIETLQRAGSTLSVRSFRYLVSTLSSKGDLDAEINGRIGAASAAFGKLQQKVFNSHDIKKLTKVSVYMAIILPNLL</sequence>
<accession>A0ABQ7Q5U6</accession>
<feature type="domain" description="Reverse transcriptase" evidence="1">
    <location>
        <begin position="1"/>
        <end position="52"/>
    </location>
</feature>
<dbReference type="Proteomes" id="UP000823941">
    <property type="component" value="Chromosome 22"/>
</dbReference>
<evidence type="ECO:0000313" key="3">
    <source>
        <dbReference type="Proteomes" id="UP000823941"/>
    </source>
</evidence>
<dbReference type="EMBL" id="JAHIBW010000022">
    <property type="protein sequence ID" value="KAG7299288.1"/>
    <property type="molecule type" value="Genomic_DNA"/>
</dbReference>
<reference evidence="2 3" key="1">
    <citation type="submission" date="2021-06" db="EMBL/GenBank/DDBJ databases">
        <title>A haploid diamondback moth (Plutella xylostella L.) genome assembly resolves 31 chromosomes and identifies a diamide resistance mutation.</title>
        <authorList>
            <person name="Ward C.M."/>
            <person name="Perry K.D."/>
            <person name="Baker G."/>
            <person name="Powis K."/>
            <person name="Heckel D.G."/>
            <person name="Baxter S.W."/>
        </authorList>
    </citation>
    <scope>NUCLEOTIDE SEQUENCE [LARGE SCALE GENOMIC DNA]</scope>
    <source>
        <strain evidence="2 3">LV</strain>
        <tissue evidence="2">Single pupa</tissue>
    </source>
</reference>
<dbReference type="PANTHER" id="PTHR47027:SF20">
    <property type="entry name" value="REVERSE TRANSCRIPTASE-LIKE PROTEIN WITH RNA-DIRECTED DNA POLYMERASE DOMAIN"/>
    <property type="match status" value="1"/>
</dbReference>
<gene>
    <name evidence="2" type="ORF">JYU34_016208</name>
</gene>
<dbReference type="PROSITE" id="PS50878">
    <property type="entry name" value="RT_POL"/>
    <property type="match status" value="1"/>
</dbReference>
<name>A0ABQ7Q5U6_PLUXY</name>
<organism evidence="2 3">
    <name type="scientific">Plutella xylostella</name>
    <name type="common">Diamondback moth</name>
    <name type="synonym">Plutella maculipennis</name>
    <dbReference type="NCBI Taxonomy" id="51655"/>
    <lineage>
        <taxon>Eukaryota</taxon>
        <taxon>Metazoa</taxon>
        <taxon>Ecdysozoa</taxon>
        <taxon>Arthropoda</taxon>
        <taxon>Hexapoda</taxon>
        <taxon>Insecta</taxon>
        <taxon>Pterygota</taxon>
        <taxon>Neoptera</taxon>
        <taxon>Endopterygota</taxon>
        <taxon>Lepidoptera</taxon>
        <taxon>Glossata</taxon>
        <taxon>Ditrysia</taxon>
        <taxon>Yponomeutoidea</taxon>
        <taxon>Plutellidae</taxon>
        <taxon>Plutella</taxon>
    </lineage>
</organism>
<dbReference type="PANTHER" id="PTHR47027">
    <property type="entry name" value="REVERSE TRANSCRIPTASE DOMAIN-CONTAINING PROTEIN"/>
    <property type="match status" value="1"/>
</dbReference>
<evidence type="ECO:0000313" key="2">
    <source>
        <dbReference type="EMBL" id="KAG7299288.1"/>
    </source>
</evidence>
<dbReference type="InterPro" id="IPR000477">
    <property type="entry name" value="RT_dom"/>
</dbReference>
<comment type="caution">
    <text evidence="2">The sequence shown here is derived from an EMBL/GenBank/DDBJ whole genome shotgun (WGS) entry which is preliminary data.</text>
</comment>
<evidence type="ECO:0000259" key="1">
    <source>
        <dbReference type="PROSITE" id="PS50878"/>
    </source>
</evidence>
<proteinExistence type="predicted"/>
<keyword evidence="3" id="KW-1185">Reference proteome</keyword>